<proteinExistence type="predicted"/>
<gene>
    <name evidence="1" type="ORF">AFI02nite_00510</name>
</gene>
<sequence length="149" mass="16324">MSLFTGRSFDVSLLGELVHVKSATATINDESAVATTRGVTNGYTDGKATCDVEYELDLSEFKKVQAAARKAGSFRDIKPHDSMFYANNGDDEDKIELFGVKLLLADLLSVDPDSADKSTRKLKGFVTSPHFVRINDIPYLSENDTRGLV</sequence>
<dbReference type="AlphaFoldDB" id="A0A1B9P6K8"/>
<evidence type="ECO:0000313" key="2">
    <source>
        <dbReference type="Proteomes" id="UP000321787"/>
    </source>
</evidence>
<evidence type="ECO:0000313" key="1">
    <source>
        <dbReference type="EMBL" id="GEK12015.1"/>
    </source>
</evidence>
<organism evidence="1 2">
    <name type="scientific">Aliivibrio fischeri</name>
    <name type="common">Vibrio fischeri</name>
    <dbReference type="NCBI Taxonomy" id="668"/>
    <lineage>
        <taxon>Bacteria</taxon>
        <taxon>Pseudomonadati</taxon>
        <taxon>Pseudomonadota</taxon>
        <taxon>Gammaproteobacteria</taxon>
        <taxon>Vibrionales</taxon>
        <taxon>Vibrionaceae</taxon>
        <taxon>Aliivibrio</taxon>
    </lineage>
</organism>
<dbReference type="Proteomes" id="UP000321787">
    <property type="component" value="Unassembled WGS sequence"/>
</dbReference>
<dbReference type="RefSeq" id="WP_065603832.1">
    <property type="nucleotide sequence ID" value="NZ_BJTZ01000001.1"/>
</dbReference>
<reference evidence="1 2" key="1">
    <citation type="submission" date="2019-07" db="EMBL/GenBank/DDBJ databases">
        <title>Whole genome shotgun sequence of Aliivibrio fischeri NBRC 101058.</title>
        <authorList>
            <person name="Hosoyama A."/>
            <person name="Uohara A."/>
            <person name="Ohji S."/>
            <person name="Ichikawa N."/>
        </authorList>
    </citation>
    <scope>NUCLEOTIDE SEQUENCE [LARGE SCALE GENOMIC DNA]</scope>
    <source>
        <strain evidence="1 2">NBRC 101058</strain>
    </source>
</reference>
<name>A0A1B9P6K8_ALIFS</name>
<dbReference type="EMBL" id="BJTZ01000001">
    <property type="protein sequence ID" value="GEK12015.1"/>
    <property type="molecule type" value="Genomic_DNA"/>
</dbReference>
<comment type="caution">
    <text evidence="1">The sequence shown here is derived from an EMBL/GenBank/DDBJ whole genome shotgun (WGS) entry which is preliminary data.</text>
</comment>
<protein>
    <submittedName>
        <fullName evidence="1">Uncharacterized protein</fullName>
    </submittedName>
</protein>
<dbReference type="InterPro" id="IPR019708">
    <property type="entry name" value="Phage_HP1_Orf24"/>
</dbReference>
<accession>A0A1B9P6K8</accession>
<dbReference type="Pfam" id="PF10772">
    <property type="entry name" value="Phage_HP1_Orf24"/>
    <property type="match status" value="1"/>
</dbReference>